<proteinExistence type="predicted"/>
<name>A0AA95J6Y9_9VIRU</name>
<gene>
    <name evidence="1" type="ORF">pkur_cds_751</name>
</gene>
<accession>A0AA95J6Y9</accession>
<dbReference type="Proteomes" id="UP001185135">
    <property type="component" value="Segment"/>
</dbReference>
<protein>
    <submittedName>
        <fullName evidence="1">Uncharacterized protein</fullName>
    </submittedName>
</protein>
<reference evidence="1" key="1">
    <citation type="submission" date="2022-06" db="EMBL/GenBank/DDBJ databases">
        <authorList>
            <person name="Legendre M."/>
            <person name="Claverie J.-M."/>
            <person name="Alempic J.-M."/>
            <person name="Abergel C."/>
        </authorList>
    </citation>
    <scope>NUCLEOTIDE SEQUENCE</scope>
    <source>
        <strain evidence="1">Kuranda</strain>
    </source>
</reference>
<evidence type="ECO:0000313" key="1">
    <source>
        <dbReference type="EMBL" id="WBR14925.1"/>
    </source>
</evidence>
<organism evidence="1 2">
    <name type="scientific">Pandoravirus kuranda</name>
    <dbReference type="NCBI Taxonomy" id="3019033"/>
    <lineage>
        <taxon>Viruses</taxon>
        <taxon>Pandoravirus</taxon>
    </lineage>
</organism>
<dbReference type="EMBL" id="ON887157">
    <property type="protein sequence ID" value="WBR14925.1"/>
    <property type="molecule type" value="Genomic_DNA"/>
</dbReference>
<evidence type="ECO:0000313" key="2">
    <source>
        <dbReference type="Proteomes" id="UP001185135"/>
    </source>
</evidence>
<sequence>MAFVCCQPEQANVTNAGLKSTVPAAGVATSPSDDGAWKLAVMALNVAATFSPDGSVDDAEAIVRAARDVAPAANLHLYVVGRVDDAHSGTRKPAVMTAQTMRRRWPSLFKHGGPGTAEGAEVWSHILDQPVASGRVVTRRLFVDQSVLDAEFGPRQDPIVERVRALVASRVPRHNTAYAPSPSL</sequence>